<dbReference type="RefSeq" id="WP_187806946.1">
    <property type="nucleotide sequence ID" value="NZ_LZEU01000001.1"/>
</dbReference>
<proteinExistence type="predicted"/>
<dbReference type="EMBL" id="LZEU01000001">
    <property type="protein sequence ID" value="MBC9251448.1"/>
    <property type="molecule type" value="Genomic_DNA"/>
</dbReference>
<comment type="caution">
    <text evidence="1">The sequence shown here is derived from an EMBL/GenBank/DDBJ whole genome shotgun (WGS) entry which is preliminary data.</text>
</comment>
<gene>
    <name evidence="1" type="ORF">A9179_14345</name>
</gene>
<accession>A0ABR7S4S3</accession>
<dbReference type="PANTHER" id="PTHR39201:SF1">
    <property type="entry name" value="FLAVODOXIN-LIKE DOMAIN-CONTAINING PROTEIN"/>
    <property type="match status" value="1"/>
</dbReference>
<organism evidence="1 2">
    <name type="scientific">Aquipseudomonas alcaligenes</name>
    <name type="common">Pseudomonas alcaligenes</name>
    <dbReference type="NCBI Taxonomy" id="43263"/>
    <lineage>
        <taxon>Bacteria</taxon>
        <taxon>Pseudomonadati</taxon>
        <taxon>Pseudomonadota</taxon>
        <taxon>Gammaproteobacteria</taxon>
        <taxon>Pseudomonadales</taxon>
        <taxon>Pseudomonadaceae</taxon>
        <taxon>Aquipseudomonas</taxon>
    </lineage>
</organism>
<keyword evidence="2" id="KW-1185">Reference proteome</keyword>
<evidence type="ECO:0000313" key="1">
    <source>
        <dbReference type="EMBL" id="MBC9251448.1"/>
    </source>
</evidence>
<protein>
    <recommendedName>
        <fullName evidence="3">Flavodoxin</fullName>
    </recommendedName>
</protein>
<dbReference type="SUPFAM" id="SSF52218">
    <property type="entry name" value="Flavoproteins"/>
    <property type="match status" value="1"/>
</dbReference>
<dbReference type="InterPro" id="IPR029039">
    <property type="entry name" value="Flavoprotein-like_sf"/>
</dbReference>
<name>A0ABR7S4S3_AQUAC</name>
<sequence>MNDILLVCYSRTGNTRLVADELAQLTGWPLALISDTQPRAGWQGDLRCMFDAFFKTRPQYRYQGPALETFRHVVLLTPVWMKGLSAPLRAFLSQHDLSHTRVSVICTQGGRGGFSAVEEIAALTRQIPSPVQVLLQSEVLGGLSPQRLEDFVVQVLASSTYQRDRQRPAWLSPVAS</sequence>
<dbReference type="Proteomes" id="UP000744555">
    <property type="component" value="Unassembled WGS sequence"/>
</dbReference>
<reference evidence="1 2" key="1">
    <citation type="submission" date="2016-06" db="EMBL/GenBank/DDBJ databases">
        <authorList>
            <person name="Ramos C."/>
            <person name="Pintado A."/>
            <person name="Crespo-Gomez J.I."/>
        </authorList>
    </citation>
    <scope>NUCLEOTIDE SEQUENCE [LARGE SCALE GENOMIC DNA]</scope>
    <source>
        <strain evidence="1 2">AVO110</strain>
    </source>
</reference>
<dbReference type="Gene3D" id="3.40.50.360">
    <property type="match status" value="1"/>
</dbReference>
<evidence type="ECO:0000313" key="2">
    <source>
        <dbReference type="Proteomes" id="UP000744555"/>
    </source>
</evidence>
<dbReference type="PANTHER" id="PTHR39201">
    <property type="entry name" value="EXPORTED PROTEIN-RELATED"/>
    <property type="match status" value="1"/>
</dbReference>
<evidence type="ECO:0008006" key="3">
    <source>
        <dbReference type="Google" id="ProtNLM"/>
    </source>
</evidence>